<name>A0A413RIE4_9CELL</name>
<dbReference type="AlphaFoldDB" id="A0A413RIE4"/>
<accession>A0A413RIE4</accession>
<evidence type="ECO:0000313" key="3">
    <source>
        <dbReference type="Proteomes" id="UP000283374"/>
    </source>
</evidence>
<feature type="transmembrane region" description="Helical" evidence="1">
    <location>
        <begin position="12"/>
        <end position="35"/>
    </location>
</feature>
<dbReference type="Proteomes" id="UP000283374">
    <property type="component" value="Unassembled WGS sequence"/>
</dbReference>
<organism evidence="2 3">
    <name type="scientific">Cellulomonas rhizosphaerae</name>
    <dbReference type="NCBI Taxonomy" id="2293719"/>
    <lineage>
        <taxon>Bacteria</taxon>
        <taxon>Bacillati</taxon>
        <taxon>Actinomycetota</taxon>
        <taxon>Actinomycetes</taxon>
        <taxon>Micrococcales</taxon>
        <taxon>Cellulomonadaceae</taxon>
        <taxon>Cellulomonas</taxon>
    </lineage>
</organism>
<protein>
    <submittedName>
        <fullName evidence="2">Molybdopterin oxidoreductase</fullName>
    </submittedName>
</protein>
<sequence length="39" mass="4292">MAARREIRRHHPVEWWVVGAFLSVGLIVVAGLAAATGMY</sequence>
<dbReference type="RefSeq" id="WP_118768232.1">
    <property type="nucleotide sequence ID" value="NZ_QWKP01000217.1"/>
</dbReference>
<comment type="caution">
    <text evidence="2">The sequence shown here is derived from an EMBL/GenBank/DDBJ whole genome shotgun (WGS) entry which is preliminary data.</text>
</comment>
<dbReference type="EMBL" id="QWKP01000217">
    <property type="protein sequence ID" value="RHA38057.1"/>
    <property type="molecule type" value="Genomic_DNA"/>
</dbReference>
<reference evidence="2 3" key="1">
    <citation type="submission" date="2018-08" db="EMBL/GenBank/DDBJ databases">
        <title>Cellulomonas rhizosphaerae sp. nov., a novel actinomycete isolated from soil.</title>
        <authorList>
            <person name="Tian Y."/>
        </authorList>
    </citation>
    <scope>NUCLEOTIDE SEQUENCE [LARGE SCALE GENOMIC DNA]</scope>
    <source>
        <strain evidence="2 3">NEAU-TCZ24</strain>
    </source>
</reference>
<evidence type="ECO:0000256" key="1">
    <source>
        <dbReference type="SAM" id="Phobius"/>
    </source>
</evidence>
<keyword evidence="3" id="KW-1185">Reference proteome</keyword>
<keyword evidence="1" id="KW-0472">Membrane</keyword>
<proteinExistence type="predicted"/>
<keyword evidence="1" id="KW-0812">Transmembrane</keyword>
<keyword evidence="1" id="KW-1133">Transmembrane helix</keyword>
<gene>
    <name evidence="2" type="ORF">D1825_15045</name>
</gene>
<evidence type="ECO:0000313" key="2">
    <source>
        <dbReference type="EMBL" id="RHA38057.1"/>
    </source>
</evidence>